<keyword evidence="2" id="KW-1185">Reference proteome</keyword>
<dbReference type="Proteomes" id="UP000000925">
    <property type="component" value="Chromosome"/>
</dbReference>
<evidence type="ECO:0000313" key="1">
    <source>
        <dbReference type="EMBL" id="ADE54006.1"/>
    </source>
</evidence>
<sequence>MHRPTPFRTTEEAKEFSESFIRFTGQLHHQQMLRLIDERNMHIFRHGNGFTYLQEAKPAPSKFESARSDIEIKDDKIRESTEDHLIHYAATFAQGITDECFKGIFREVNTTCESTGNIVKQADHQSIAETHLAMLESIQMSVDEDGKLVLPSCVMAPEQSKKWHEELAKQDNTFHERVNEILKKKHSEALEREKTRLRKYKGVNI</sequence>
<organism evidence="1 2">
    <name type="scientific">Coraliomargarita akajimensis (strain DSM 45221 / IAM 15411 / JCM 23193 / KCTC 12865 / 04OKA010-24)</name>
    <dbReference type="NCBI Taxonomy" id="583355"/>
    <lineage>
        <taxon>Bacteria</taxon>
        <taxon>Pseudomonadati</taxon>
        <taxon>Verrucomicrobiota</taxon>
        <taxon>Opitutia</taxon>
        <taxon>Puniceicoccales</taxon>
        <taxon>Coraliomargaritaceae</taxon>
        <taxon>Coraliomargarita</taxon>
    </lineage>
</organism>
<dbReference type="HOGENOM" id="CLU_1335654_0_0_0"/>
<dbReference type="STRING" id="583355.Caka_0984"/>
<name>D5ER13_CORAD</name>
<protein>
    <submittedName>
        <fullName evidence="1">Uncharacterized protein</fullName>
    </submittedName>
</protein>
<proteinExistence type="predicted"/>
<evidence type="ECO:0000313" key="2">
    <source>
        <dbReference type="Proteomes" id="UP000000925"/>
    </source>
</evidence>
<gene>
    <name evidence="1" type="ordered locus">Caka_0984</name>
</gene>
<dbReference type="AlphaFoldDB" id="D5ER13"/>
<dbReference type="KEGG" id="caa:Caka_0984"/>
<dbReference type="OrthoDB" id="8481278at2"/>
<dbReference type="EMBL" id="CP001998">
    <property type="protein sequence ID" value="ADE54006.1"/>
    <property type="molecule type" value="Genomic_DNA"/>
</dbReference>
<reference evidence="1 2" key="1">
    <citation type="journal article" date="2010" name="Stand. Genomic Sci.">
        <title>Complete genome sequence of Coraliomargarita akajimensis type strain (04OKA010-24).</title>
        <authorList>
            <person name="Mavromatis K."/>
            <person name="Abt B."/>
            <person name="Brambilla E."/>
            <person name="Lapidus A."/>
            <person name="Copeland A."/>
            <person name="Deshpande S."/>
            <person name="Nolan M."/>
            <person name="Lucas S."/>
            <person name="Tice H."/>
            <person name="Cheng J.F."/>
            <person name="Han C."/>
            <person name="Detter J.C."/>
            <person name="Woyke T."/>
            <person name="Goodwin L."/>
            <person name="Pitluck S."/>
            <person name="Held B."/>
            <person name="Brettin T."/>
            <person name="Tapia R."/>
            <person name="Ivanova N."/>
            <person name="Mikhailova N."/>
            <person name="Pati A."/>
            <person name="Liolios K."/>
            <person name="Chen A."/>
            <person name="Palaniappan K."/>
            <person name="Land M."/>
            <person name="Hauser L."/>
            <person name="Chang Y.J."/>
            <person name="Jeffries C.D."/>
            <person name="Rohde M."/>
            <person name="Goker M."/>
            <person name="Bristow J."/>
            <person name="Eisen J.A."/>
            <person name="Markowitz V."/>
            <person name="Hugenholtz P."/>
            <person name="Klenk H.P."/>
            <person name="Kyrpides N.C."/>
        </authorList>
    </citation>
    <scope>NUCLEOTIDE SEQUENCE [LARGE SCALE GENOMIC DNA]</scope>
    <source>
        <strain evidence="2">DSM 45221 / IAM 15411 / JCM 23193 / KCTC 12865</strain>
    </source>
</reference>
<accession>D5ER13</accession>